<feature type="signal peptide" evidence="1">
    <location>
        <begin position="1"/>
        <end position="23"/>
    </location>
</feature>
<protein>
    <submittedName>
        <fullName evidence="2">DUF3124 domain-containing protein</fullName>
    </submittedName>
</protein>
<dbReference type="AlphaFoldDB" id="A0A846HBF1"/>
<sequence length="190" mass="20989">MKLYTHFYLAIAFIVLLASCTSAQVPPSQSDTTVATPSAKVVTLDKNFKIAMGQTIYVPIYSHIYHDDRQKTLNLAATLSIRNTDLTNRIIITSVRYYDSNGKLVKQYLERPIELGTMASCDFVVNRTDTSGGLGANFIVEWLAQTQVSEPVVEAVMIATEFQQGISFISPGRVIKSQSDRQRSSSVQGS</sequence>
<evidence type="ECO:0000313" key="3">
    <source>
        <dbReference type="Proteomes" id="UP000031549"/>
    </source>
</evidence>
<feature type="chain" id="PRO_5032811761" evidence="1">
    <location>
        <begin position="24"/>
        <end position="190"/>
    </location>
</feature>
<gene>
    <name evidence="2" type="ORF">PI95_019575</name>
</gene>
<comment type="caution">
    <text evidence="2">The sequence shown here is derived from an EMBL/GenBank/DDBJ whole genome shotgun (WGS) entry which is preliminary data.</text>
</comment>
<organism evidence="2 3">
    <name type="scientific">Hassallia byssoidea VB512170</name>
    <dbReference type="NCBI Taxonomy" id="1304833"/>
    <lineage>
        <taxon>Bacteria</taxon>
        <taxon>Bacillati</taxon>
        <taxon>Cyanobacteriota</taxon>
        <taxon>Cyanophyceae</taxon>
        <taxon>Nostocales</taxon>
        <taxon>Tolypothrichaceae</taxon>
        <taxon>Hassallia</taxon>
    </lineage>
</organism>
<dbReference type="PROSITE" id="PS51257">
    <property type="entry name" value="PROKAR_LIPOPROTEIN"/>
    <property type="match status" value="1"/>
</dbReference>
<dbReference type="InterPro" id="IPR021471">
    <property type="entry name" value="DUF3124"/>
</dbReference>
<evidence type="ECO:0000313" key="2">
    <source>
        <dbReference type="EMBL" id="NEU74695.1"/>
    </source>
</evidence>
<dbReference type="Pfam" id="PF11322">
    <property type="entry name" value="DUF3124"/>
    <property type="match status" value="1"/>
</dbReference>
<reference evidence="2 3" key="1">
    <citation type="journal article" date="2015" name="Genome Announc.">
        <title>Draft Genome Sequence of Cyanobacterium Hassallia byssoidea Strain VB512170, Isolated from Monuments in India.</title>
        <authorList>
            <person name="Singh D."/>
            <person name="Chandrababunaidu M.M."/>
            <person name="Panda A."/>
            <person name="Sen D."/>
            <person name="Bhattacharyya S."/>
            <person name="Adhikary S.P."/>
            <person name="Tripathy S."/>
        </authorList>
    </citation>
    <scope>NUCLEOTIDE SEQUENCE [LARGE SCALE GENOMIC DNA]</scope>
    <source>
        <strain evidence="2 3">VB512170</strain>
    </source>
</reference>
<evidence type="ECO:0000256" key="1">
    <source>
        <dbReference type="SAM" id="SignalP"/>
    </source>
</evidence>
<dbReference type="RefSeq" id="WP_039743577.1">
    <property type="nucleotide sequence ID" value="NZ_JTCM02000047.1"/>
</dbReference>
<keyword evidence="3" id="KW-1185">Reference proteome</keyword>
<keyword evidence="1" id="KW-0732">Signal</keyword>
<dbReference type="EMBL" id="JTCM02000047">
    <property type="protein sequence ID" value="NEU74695.1"/>
    <property type="molecule type" value="Genomic_DNA"/>
</dbReference>
<accession>A0A846HBF1</accession>
<proteinExistence type="predicted"/>
<dbReference type="Proteomes" id="UP000031549">
    <property type="component" value="Unassembled WGS sequence"/>
</dbReference>
<name>A0A846HBF1_9CYAN</name>